<evidence type="ECO:0000313" key="3">
    <source>
        <dbReference type="EMBL" id="MDR7091938.1"/>
    </source>
</evidence>
<evidence type="ECO:0000259" key="2">
    <source>
        <dbReference type="Pfam" id="PF16331"/>
    </source>
</evidence>
<keyword evidence="1" id="KW-0131">Cell cycle</keyword>
<dbReference type="Gene3D" id="1.20.5.110">
    <property type="match status" value="1"/>
</dbReference>
<comment type="subcellular location">
    <subcellularLocation>
        <location evidence="1">Periplasm</location>
    </subcellularLocation>
</comment>
<sequence precursor="true">MLKNLLAVVLIAAAPVLQAQVRVIESSPQSIRSGVAQSDLPASAESDVYSQIRALQEEVALLRGLLEEQSYELKQLKQLQLDNYMDLDRRLSGGSTRPVTSTASIEEVSPTTAVPVAASVSGAKLPDSASESDVYKAAYDLLNQKDFDGSVAAFKEHLNRFPNGDFASNSHYWLGKIAMLKKDYPQAKSWFTELIANFPSAAKVPDAQLDLGKVYFLMGDKAKARSLLSEVAAGSNDAARLAQKFLSDNF</sequence>
<feature type="domain" description="YbgF trimerisation" evidence="2">
    <location>
        <begin position="43"/>
        <end position="98"/>
    </location>
</feature>
<dbReference type="HAMAP" id="MF_02066">
    <property type="entry name" value="CpoB"/>
    <property type="match status" value="1"/>
</dbReference>
<keyword evidence="1" id="KW-0574">Periplasm</keyword>
<dbReference type="InterPro" id="IPR011990">
    <property type="entry name" value="TPR-like_helical_dom_sf"/>
</dbReference>
<reference evidence="3 4" key="1">
    <citation type="submission" date="2023-07" db="EMBL/GenBank/DDBJ databases">
        <title>Sorghum-associated microbial communities from plants grown in Nebraska, USA.</title>
        <authorList>
            <person name="Schachtman D."/>
        </authorList>
    </citation>
    <scope>NUCLEOTIDE SEQUENCE [LARGE SCALE GENOMIC DNA]</scope>
    <source>
        <strain evidence="3 4">BE190</strain>
    </source>
</reference>
<dbReference type="Pfam" id="PF13432">
    <property type="entry name" value="TPR_16"/>
    <property type="match status" value="1"/>
</dbReference>
<dbReference type="RefSeq" id="WP_310075760.1">
    <property type="nucleotide sequence ID" value="NZ_JAVDVX010000009.1"/>
</dbReference>
<feature type="chain" id="PRO_5044945469" description="Cell division coordinator CpoB" evidence="1">
    <location>
        <begin position="20"/>
        <end position="250"/>
    </location>
</feature>
<dbReference type="Pfam" id="PF16331">
    <property type="entry name" value="TolA_bind_tri"/>
    <property type="match status" value="1"/>
</dbReference>
<keyword evidence="1" id="KW-0132">Cell division</keyword>
<dbReference type="InterPro" id="IPR032519">
    <property type="entry name" value="YbgF_tri"/>
</dbReference>
<evidence type="ECO:0000313" key="4">
    <source>
        <dbReference type="Proteomes" id="UP001253595"/>
    </source>
</evidence>
<gene>
    <name evidence="1" type="primary">cpoB</name>
    <name evidence="3" type="ORF">J2X05_003976</name>
</gene>
<comment type="function">
    <text evidence="1">Mediates coordination of peptidoglycan synthesis and outer membrane constriction during cell division.</text>
</comment>
<comment type="caution">
    <text evidence="3">The sequence shown here is derived from an EMBL/GenBank/DDBJ whole genome shotgun (WGS) entry which is preliminary data.</text>
</comment>
<keyword evidence="4" id="KW-1185">Reference proteome</keyword>
<accession>A0ABU1V3A4</accession>
<dbReference type="Gene3D" id="1.25.40.10">
    <property type="entry name" value="Tetratricopeptide repeat domain"/>
    <property type="match status" value="1"/>
</dbReference>
<dbReference type="InterPro" id="IPR019734">
    <property type="entry name" value="TPR_rpt"/>
</dbReference>
<dbReference type="Pfam" id="PF13174">
    <property type="entry name" value="TPR_6"/>
    <property type="match status" value="1"/>
</dbReference>
<name>A0ABU1V3A4_9GAMM</name>
<organism evidence="3 4">
    <name type="scientific">Cellvibrio fibrivorans</name>
    <dbReference type="NCBI Taxonomy" id="126350"/>
    <lineage>
        <taxon>Bacteria</taxon>
        <taxon>Pseudomonadati</taxon>
        <taxon>Pseudomonadota</taxon>
        <taxon>Gammaproteobacteria</taxon>
        <taxon>Cellvibrionales</taxon>
        <taxon>Cellvibrionaceae</taxon>
        <taxon>Cellvibrio</taxon>
    </lineage>
</organism>
<evidence type="ECO:0000256" key="1">
    <source>
        <dbReference type="HAMAP-Rule" id="MF_02066"/>
    </source>
</evidence>
<dbReference type="SUPFAM" id="SSF48452">
    <property type="entry name" value="TPR-like"/>
    <property type="match status" value="1"/>
</dbReference>
<dbReference type="InterPro" id="IPR034706">
    <property type="entry name" value="CpoB"/>
</dbReference>
<protein>
    <recommendedName>
        <fullName evidence="1">Cell division coordinator CpoB</fullName>
    </recommendedName>
</protein>
<dbReference type="Proteomes" id="UP001253595">
    <property type="component" value="Unassembled WGS sequence"/>
</dbReference>
<keyword evidence="1" id="KW-0732">Signal</keyword>
<dbReference type="EMBL" id="JAVDVX010000009">
    <property type="protein sequence ID" value="MDR7091938.1"/>
    <property type="molecule type" value="Genomic_DNA"/>
</dbReference>
<feature type="signal peptide" evidence="1">
    <location>
        <begin position="1"/>
        <end position="19"/>
    </location>
</feature>
<proteinExistence type="inferred from homology"/>
<comment type="similarity">
    <text evidence="1">Belongs to the CpoB family.</text>
</comment>